<comment type="caution">
    <text evidence="1">The sequence shown here is derived from an EMBL/GenBank/DDBJ whole genome shotgun (WGS) entry which is preliminary data.</text>
</comment>
<dbReference type="Proteomes" id="UP000247702">
    <property type="component" value="Unassembled WGS sequence"/>
</dbReference>
<accession>A0A2Z6R7T8</accession>
<keyword evidence="2" id="KW-1185">Reference proteome</keyword>
<dbReference type="EMBL" id="BEXD01002395">
    <property type="protein sequence ID" value="GBB98170.1"/>
    <property type="molecule type" value="Genomic_DNA"/>
</dbReference>
<name>A0A2Z6R7T8_9GLOM</name>
<sequence>MTAILQQSLSDKQPLHFMLTEVSDDTSEYPFFDVVVPEEISLSMFKTKLGKMISNILGSTSKFGIETISAFPLQGYHTEKKIYIRIRIWNHWDWNKVLKAVCEVGISTASDDLNPTYYYRKVAREERLPLPSWATLSNYFHEYIQGCTYFFQVSVNNYNPINDNEYNNPLISSALLWD</sequence>
<organism evidence="1 2">
    <name type="scientific">Rhizophagus clarus</name>
    <dbReference type="NCBI Taxonomy" id="94130"/>
    <lineage>
        <taxon>Eukaryota</taxon>
        <taxon>Fungi</taxon>
        <taxon>Fungi incertae sedis</taxon>
        <taxon>Mucoromycota</taxon>
        <taxon>Glomeromycotina</taxon>
        <taxon>Glomeromycetes</taxon>
        <taxon>Glomerales</taxon>
        <taxon>Glomeraceae</taxon>
        <taxon>Rhizophagus</taxon>
    </lineage>
</organism>
<dbReference type="AlphaFoldDB" id="A0A2Z6R7T8"/>
<evidence type="ECO:0000313" key="2">
    <source>
        <dbReference type="Proteomes" id="UP000247702"/>
    </source>
</evidence>
<gene>
    <name evidence="1" type="ORF">RclHR1_31530003</name>
</gene>
<evidence type="ECO:0000313" key="1">
    <source>
        <dbReference type="EMBL" id="GBB98170.1"/>
    </source>
</evidence>
<protein>
    <submittedName>
        <fullName evidence="1">Uncharacterized protein</fullName>
    </submittedName>
</protein>
<proteinExistence type="predicted"/>
<reference evidence="1 2" key="1">
    <citation type="submission" date="2017-11" db="EMBL/GenBank/DDBJ databases">
        <title>The genome of Rhizophagus clarus HR1 reveals common genetic basis of auxotrophy among arbuscular mycorrhizal fungi.</title>
        <authorList>
            <person name="Kobayashi Y."/>
        </authorList>
    </citation>
    <scope>NUCLEOTIDE SEQUENCE [LARGE SCALE GENOMIC DNA]</scope>
    <source>
        <strain evidence="1 2">HR1</strain>
    </source>
</reference>